<evidence type="ECO:0000259" key="8">
    <source>
        <dbReference type="Pfam" id="PF13515"/>
    </source>
</evidence>
<name>A0ABN1JU53_9BURK</name>
<dbReference type="Pfam" id="PF12805">
    <property type="entry name" value="FUSC-like"/>
    <property type="match status" value="1"/>
</dbReference>
<evidence type="ECO:0000256" key="5">
    <source>
        <dbReference type="SAM" id="MobiDB-lite"/>
    </source>
</evidence>
<feature type="transmembrane region" description="Helical" evidence="6">
    <location>
        <begin position="36"/>
        <end position="58"/>
    </location>
</feature>
<evidence type="ECO:0000313" key="10">
    <source>
        <dbReference type="Proteomes" id="UP001500279"/>
    </source>
</evidence>
<dbReference type="Pfam" id="PF13515">
    <property type="entry name" value="FUSC_2"/>
    <property type="match status" value="1"/>
</dbReference>
<keyword evidence="2 6" id="KW-0812">Transmembrane</keyword>
<feature type="transmembrane region" description="Helical" evidence="6">
    <location>
        <begin position="528"/>
        <end position="548"/>
    </location>
</feature>
<evidence type="ECO:0000256" key="6">
    <source>
        <dbReference type="SAM" id="Phobius"/>
    </source>
</evidence>
<dbReference type="InterPro" id="IPR032692">
    <property type="entry name" value="YccS_N"/>
</dbReference>
<sequence length="749" mass="79743">MRGMQLPRWLLAGLRLPTYGLNGISVSLGLALVQLLVWPIGGASAAFVAASGAIYASLADTPLAPDRTRYRVFTAALVGTCCSALVLAVAAHPVLLALTITPIAAASCMALAWGPRAGAVSFVGILALVFSLALPPGMGLLALAKHSGWTLLGALLYLAWASLASRLLQPRLRTLALAGTLETLAALLQSRSRLLRPAEPGALPAQSPLQEWLAHQAVLDERLQAARDLLFPALDRPGALAQTQALLQVIELRDTLLVSELDLESLDLGPQAAARATALRETLCGTMEQIAMQLARIALALQFGEPVITTPGTVADLRGQLQAQQKAALDDGVSPAQQQLVNALVMRGEHMLNDLARLQAALAAPQPNQPPLPVPDREELLLFVSAEGWPLAALKSQWHLASPVLRHALRCAVALTSAYVLALWLPWASHPHWLVLSVAVVLRGNLEQTLARRDARMAGTLIGCLVVMLLAALHVTALSGLLFLLAAGVAHAFVNRRYLVTAIAATVMALLQAHLAQPEAGFGVAERLADTVLGALLAWGFSFVLPWWEHRSLALQTGRVRIGLARLAEQVLRWPLPVRPELPLKLARREVYDSIGALAGMAQRTGVEPRAVRLPIHTLATLLVQCHVLLAQLAALRRLLIYRHPQMNQAATEAALTRCAAHLAPLLTATAGLLPGELPRKTAGIDLPTAQLPSPTGSDGDSESAHLMRWLQRRLDLIELAAQRLTAAAEVLKAAAMPPEPAKSAMPGP</sequence>
<feature type="transmembrane region" description="Helical" evidence="6">
    <location>
        <begin position="458"/>
        <end position="486"/>
    </location>
</feature>
<feature type="region of interest" description="Disordered" evidence="5">
    <location>
        <begin position="685"/>
        <end position="704"/>
    </location>
</feature>
<accession>A0ABN1JU53</accession>
<evidence type="ECO:0000256" key="3">
    <source>
        <dbReference type="ARBA" id="ARBA00022989"/>
    </source>
</evidence>
<evidence type="ECO:0000313" key="9">
    <source>
        <dbReference type="EMBL" id="GAA0746734.1"/>
    </source>
</evidence>
<comment type="subcellular location">
    <subcellularLocation>
        <location evidence="1">Membrane</location>
        <topology evidence="1">Multi-pass membrane protein</topology>
    </subcellularLocation>
</comment>
<feature type="transmembrane region" description="Helical" evidence="6">
    <location>
        <begin position="498"/>
        <end position="516"/>
    </location>
</feature>
<feature type="domain" description="Integral membrane bound transporter" evidence="8">
    <location>
        <begin position="418"/>
        <end position="539"/>
    </location>
</feature>
<feature type="transmembrane region" description="Helical" evidence="6">
    <location>
        <begin position="120"/>
        <end position="143"/>
    </location>
</feature>
<keyword evidence="4 6" id="KW-0472">Membrane</keyword>
<organism evidence="9 10">
    <name type="scientific">Ideonella azotifigens</name>
    <dbReference type="NCBI Taxonomy" id="513160"/>
    <lineage>
        <taxon>Bacteria</taxon>
        <taxon>Pseudomonadati</taxon>
        <taxon>Pseudomonadota</taxon>
        <taxon>Betaproteobacteria</taxon>
        <taxon>Burkholderiales</taxon>
        <taxon>Sphaerotilaceae</taxon>
        <taxon>Ideonella</taxon>
    </lineage>
</organism>
<feature type="domain" description="Integral membrane protein YccS N-terminal" evidence="7">
    <location>
        <begin position="77"/>
        <end position="344"/>
    </location>
</feature>
<evidence type="ECO:0000256" key="2">
    <source>
        <dbReference type="ARBA" id="ARBA00022692"/>
    </source>
</evidence>
<keyword evidence="10" id="KW-1185">Reference proteome</keyword>
<protein>
    <submittedName>
        <fullName evidence="9">FUSC family protein</fullName>
    </submittedName>
</protein>
<evidence type="ECO:0000259" key="7">
    <source>
        <dbReference type="Pfam" id="PF12805"/>
    </source>
</evidence>
<feature type="transmembrane region" description="Helical" evidence="6">
    <location>
        <begin position="404"/>
        <end position="424"/>
    </location>
</feature>
<keyword evidence="3 6" id="KW-1133">Transmembrane helix</keyword>
<feature type="transmembrane region" description="Helical" evidence="6">
    <location>
        <begin position="149"/>
        <end position="168"/>
    </location>
</feature>
<reference evidence="9 10" key="1">
    <citation type="journal article" date="2019" name="Int. J. Syst. Evol. Microbiol.">
        <title>The Global Catalogue of Microorganisms (GCM) 10K type strain sequencing project: providing services to taxonomists for standard genome sequencing and annotation.</title>
        <authorList>
            <consortium name="The Broad Institute Genomics Platform"/>
            <consortium name="The Broad Institute Genome Sequencing Center for Infectious Disease"/>
            <person name="Wu L."/>
            <person name="Ma J."/>
        </authorList>
    </citation>
    <scope>NUCLEOTIDE SEQUENCE [LARGE SCALE GENOMIC DNA]</scope>
    <source>
        <strain evidence="9 10">JCM 15503</strain>
    </source>
</reference>
<comment type="caution">
    <text evidence="9">The sequence shown here is derived from an EMBL/GenBank/DDBJ whole genome shotgun (WGS) entry which is preliminary data.</text>
</comment>
<feature type="transmembrane region" description="Helical" evidence="6">
    <location>
        <begin position="94"/>
        <end position="113"/>
    </location>
</feature>
<dbReference type="EMBL" id="BAAAEW010000006">
    <property type="protein sequence ID" value="GAA0746734.1"/>
    <property type="molecule type" value="Genomic_DNA"/>
</dbReference>
<proteinExistence type="predicted"/>
<dbReference type="InterPro" id="IPR049453">
    <property type="entry name" value="Memb_transporter_dom"/>
</dbReference>
<evidence type="ECO:0000256" key="1">
    <source>
        <dbReference type="ARBA" id="ARBA00004141"/>
    </source>
</evidence>
<evidence type="ECO:0000256" key="4">
    <source>
        <dbReference type="ARBA" id="ARBA00023136"/>
    </source>
</evidence>
<feature type="transmembrane region" description="Helical" evidence="6">
    <location>
        <begin position="70"/>
        <end position="88"/>
    </location>
</feature>
<dbReference type="Proteomes" id="UP001500279">
    <property type="component" value="Unassembled WGS sequence"/>
</dbReference>
<gene>
    <name evidence="9" type="ORF">GCM10009107_14590</name>
</gene>